<dbReference type="eggNOG" id="arCOG00585">
    <property type="taxonomic scope" value="Archaea"/>
</dbReference>
<comment type="subunit">
    <text evidence="8">Homodimer.</text>
</comment>
<sequence length="295" mass="31577">MSSTNATDEACNTCKDGKGSSKCDMCPSKGKHGDKPAWDERIMKRLATIKHRIAIVSGKGGVGKSTVTAGLALNLSMMGFKVGVLDADVSGPNMPHLLGLEGKKLMGSELGIEPVQSRNGIKVVSSEMVLTGSDTPMIWRGPMRTTLVNQFVADVNWGDLDYLLVDLPPGTGDEPLSVMQMMPLDGIIIVSTSSNLSTLDVSKIINMAKELNVTILGVVENMSYLQCPDCNKKIHLFGESKVEKLAKKYGVPLIGEIPLDPQNAGIDELPADGRSLIVSALRPIAEKVAHDVEHK</sequence>
<reference evidence="9 10" key="2">
    <citation type="journal article" date="2008" name="Int. J. Syst. Evol. Microbiol.">
        <title>Methanocella paludicola gen. nov., sp. nov., a methane-producing archaeon, the first isolate of the lineage 'Rice Cluster I', and proposal of the new archaeal order Methanocellales ord. nov.</title>
        <authorList>
            <person name="Sakai S."/>
            <person name="Imachi H."/>
            <person name="Hanada S."/>
            <person name="Ohashi A."/>
            <person name="Harada H."/>
            <person name="Kamagata Y."/>
        </authorList>
    </citation>
    <scope>NUCLEOTIDE SEQUENCE [LARGE SCALE GENOMIC DNA]</scope>
    <source>
        <strain evidence="10">DSM 17711 / JCM 13418 / NBRC 101707 / SANAE</strain>
    </source>
</reference>
<dbReference type="GO" id="GO:0016887">
    <property type="term" value="F:ATP hydrolysis activity"/>
    <property type="evidence" value="ECO:0007669"/>
    <property type="project" value="UniProtKB-UniRule"/>
</dbReference>
<evidence type="ECO:0000256" key="1">
    <source>
        <dbReference type="ARBA" id="ARBA00022723"/>
    </source>
</evidence>
<comment type="function">
    <text evidence="6 8">Binds and transfers iron-sulfur (Fe-S) clusters to target apoproteins. Can hydrolyze ATP.</text>
</comment>
<dbReference type="GO" id="GO:0046872">
    <property type="term" value="F:metal ion binding"/>
    <property type="evidence" value="ECO:0007669"/>
    <property type="project" value="UniProtKB-KW"/>
</dbReference>
<accession>D1YV17</accession>
<dbReference type="Proteomes" id="UP000001882">
    <property type="component" value="Chromosome"/>
</dbReference>
<feature type="binding site" evidence="8">
    <location>
        <begin position="58"/>
        <end position="65"/>
    </location>
    <ligand>
        <name>ATP</name>
        <dbReference type="ChEBI" id="CHEBI:30616"/>
    </ligand>
</feature>
<dbReference type="Pfam" id="PF10609">
    <property type="entry name" value="ParA"/>
    <property type="match status" value="1"/>
</dbReference>
<gene>
    <name evidence="9" type="ordered locus">MCP_0217</name>
</gene>
<keyword evidence="8" id="KW-0378">Hydrolase</keyword>
<dbReference type="FunCoup" id="D1YV17">
    <property type="interactions" value="126"/>
</dbReference>
<dbReference type="EMBL" id="AP011532">
    <property type="protein sequence ID" value="BAI60289.1"/>
    <property type="molecule type" value="Genomic_DNA"/>
</dbReference>
<reference evidence="9 10" key="1">
    <citation type="journal article" date="2007" name="Appl. Environ. Microbiol.">
        <title>Isolation of key methanogens for global methane emission from rice paddy fields: a novel isolate affiliated with the clone cluster rice cluster I.</title>
        <authorList>
            <person name="Sakai S."/>
            <person name="Imachi H."/>
            <person name="Sekiguchi Y."/>
            <person name="Ohashi A."/>
            <person name="Harada H."/>
            <person name="Kamagata Y."/>
        </authorList>
    </citation>
    <scope>NUCLEOTIDE SEQUENCE [LARGE SCALE GENOMIC DNA]</scope>
    <source>
        <strain evidence="10">DSM 17711 / JCM 13418 / NBRC 101707 / SANAE</strain>
    </source>
</reference>
<dbReference type="InParanoid" id="D1YV17"/>
<keyword evidence="3 8" id="KW-0067">ATP-binding</keyword>
<dbReference type="InterPro" id="IPR000808">
    <property type="entry name" value="Mrp-like_CS"/>
</dbReference>
<keyword evidence="5 8" id="KW-0411">Iron-sulfur</keyword>
<dbReference type="PANTHER" id="PTHR23264:SF19">
    <property type="entry name" value="CYTOSOLIC FE-S CLUSTER ASSEMBLY FACTOR NUBP2"/>
    <property type="match status" value="1"/>
</dbReference>
<evidence type="ECO:0000256" key="4">
    <source>
        <dbReference type="ARBA" id="ARBA00023004"/>
    </source>
</evidence>
<evidence type="ECO:0000313" key="9">
    <source>
        <dbReference type="EMBL" id="BAI60289.1"/>
    </source>
</evidence>
<dbReference type="Gene3D" id="3.40.50.300">
    <property type="entry name" value="P-loop containing nucleotide triphosphate hydrolases"/>
    <property type="match status" value="1"/>
</dbReference>
<dbReference type="CDD" id="cd02037">
    <property type="entry name" value="Mrp_NBP35"/>
    <property type="match status" value="1"/>
</dbReference>
<dbReference type="OrthoDB" id="8297at2157"/>
<organism evidence="9 10">
    <name type="scientific">Methanocella paludicola (strain DSM 17711 / JCM 13418 / NBRC 101707 / SANAE)</name>
    <dbReference type="NCBI Taxonomy" id="304371"/>
    <lineage>
        <taxon>Archaea</taxon>
        <taxon>Methanobacteriati</taxon>
        <taxon>Methanobacteriota</taxon>
        <taxon>Stenosarchaea group</taxon>
        <taxon>Methanomicrobia</taxon>
        <taxon>Methanocellales</taxon>
        <taxon>Methanocellaceae</taxon>
        <taxon>Methanocella</taxon>
    </lineage>
</organism>
<keyword evidence="1 8" id="KW-0479">Metal-binding</keyword>
<protein>
    <recommendedName>
        <fullName evidence="7 8">Iron-sulfur cluster carrier protein</fullName>
    </recommendedName>
</protein>
<dbReference type="STRING" id="304371.MCP_0217"/>
<dbReference type="GO" id="GO:0016226">
    <property type="term" value="P:iron-sulfur cluster assembly"/>
    <property type="evidence" value="ECO:0007669"/>
    <property type="project" value="InterPro"/>
</dbReference>
<proteinExistence type="inferred from homology"/>
<dbReference type="SUPFAM" id="SSF52540">
    <property type="entry name" value="P-loop containing nucleoside triphosphate hydrolases"/>
    <property type="match status" value="1"/>
</dbReference>
<dbReference type="GeneID" id="8680357"/>
<evidence type="ECO:0000313" key="10">
    <source>
        <dbReference type="Proteomes" id="UP000001882"/>
    </source>
</evidence>
<evidence type="ECO:0000256" key="6">
    <source>
        <dbReference type="ARBA" id="ARBA00058094"/>
    </source>
</evidence>
<dbReference type="GO" id="GO:0051536">
    <property type="term" value="F:iron-sulfur cluster binding"/>
    <property type="evidence" value="ECO:0007669"/>
    <property type="project" value="UniProtKB-UniRule"/>
</dbReference>
<evidence type="ECO:0000256" key="3">
    <source>
        <dbReference type="ARBA" id="ARBA00022840"/>
    </source>
</evidence>
<dbReference type="InterPro" id="IPR027417">
    <property type="entry name" value="P-loop_NTPase"/>
</dbReference>
<keyword evidence="10" id="KW-1185">Reference proteome</keyword>
<dbReference type="GO" id="GO:0140663">
    <property type="term" value="F:ATP-dependent FeS chaperone activity"/>
    <property type="evidence" value="ECO:0007669"/>
    <property type="project" value="InterPro"/>
</dbReference>
<dbReference type="AlphaFoldDB" id="D1YV17"/>
<evidence type="ECO:0000256" key="7">
    <source>
        <dbReference type="ARBA" id="ARBA00074706"/>
    </source>
</evidence>
<dbReference type="RefSeq" id="WP_012898969.1">
    <property type="nucleotide sequence ID" value="NC_013665.1"/>
</dbReference>
<evidence type="ECO:0000256" key="2">
    <source>
        <dbReference type="ARBA" id="ARBA00022741"/>
    </source>
</evidence>
<keyword evidence="2 8" id="KW-0547">Nucleotide-binding</keyword>
<dbReference type="PANTHER" id="PTHR23264">
    <property type="entry name" value="NUCLEOTIDE-BINDING PROTEIN NBP35 YEAST -RELATED"/>
    <property type="match status" value="1"/>
</dbReference>
<dbReference type="GO" id="GO:0005829">
    <property type="term" value="C:cytosol"/>
    <property type="evidence" value="ECO:0007669"/>
    <property type="project" value="TreeGrafter"/>
</dbReference>
<comment type="similarity">
    <text evidence="8">Belongs to the Mrp/NBP35 ATP-binding proteins family.</text>
</comment>
<dbReference type="HAMAP" id="MF_02040">
    <property type="entry name" value="Mrp_NBP35"/>
    <property type="match status" value="1"/>
</dbReference>
<dbReference type="InterPro" id="IPR019591">
    <property type="entry name" value="Mrp/NBP35_ATP-bd"/>
</dbReference>
<dbReference type="KEGG" id="mpd:MCP_0217"/>
<dbReference type="GO" id="GO:0005524">
    <property type="term" value="F:ATP binding"/>
    <property type="evidence" value="ECO:0007669"/>
    <property type="project" value="UniProtKB-UniRule"/>
</dbReference>
<evidence type="ECO:0000256" key="5">
    <source>
        <dbReference type="ARBA" id="ARBA00023014"/>
    </source>
</evidence>
<dbReference type="PROSITE" id="PS01215">
    <property type="entry name" value="MRP"/>
    <property type="match status" value="1"/>
</dbReference>
<keyword evidence="4 8" id="KW-0408">Iron</keyword>
<dbReference type="InterPro" id="IPR033756">
    <property type="entry name" value="YlxH/NBP35"/>
</dbReference>
<reference evidence="10" key="3">
    <citation type="journal article" date="2011" name="PLoS ONE">
        <title>Genome sequence of a mesophilic hydrogenotrophic methanogen Methanocella paludicola, the first cultivated representative of the order Methanocellales.</title>
        <authorList>
            <person name="Sakai S."/>
            <person name="Takaki Y."/>
            <person name="Shimamura S."/>
            <person name="Sekine M."/>
            <person name="Tajima T."/>
            <person name="Kosugi H."/>
            <person name="Ichikawa N."/>
            <person name="Tasumi E."/>
            <person name="Hiraki A.T."/>
            <person name="Shimizu A."/>
            <person name="Kato Y."/>
            <person name="Nishiko R."/>
            <person name="Mori K."/>
            <person name="Fujita N."/>
            <person name="Imachi H."/>
            <person name="Takai K."/>
        </authorList>
    </citation>
    <scope>NUCLEOTIDE SEQUENCE [LARGE SCALE GENOMIC DNA]</scope>
    <source>
        <strain evidence="10">DSM 17711 / JCM 13418 / NBRC 101707 / SANAE</strain>
    </source>
</reference>
<evidence type="ECO:0000256" key="8">
    <source>
        <dbReference type="HAMAP-Rule" id="MF_02040"/>
    </source>
</evidence>
<name>D1YV17_METPS</name>
<dbReference type="FunFam" id="3.40.50.300:FF:001119">
    <property type="entry name" value="Iron-sulfur cluster carrier protein"/>
    <property type="match status" value="1"/>
</dbReference>